<dbReference type="OrthoDB" id="5946976at2759"/>
<comment type="caution">
    <text evidence="2">The sequence shown here is derived from an EMBL/GenBank/DDBJ whole genome shotgun (WGS) entry which is preliminary data.</text>
</comment>
<evidence type="ECO:0000313" key="2">
    <source>
        <dbReference type="EMBL" id="KAG0283045.1"/>
    </source>
</evidence>
<sequence length="66" mass="7016">MTSAEATTTTTTSPATKDSQAKNEQSHLLHDLGAVLEKYRVEGGIKGMAVSVLYKGELIFAEGFGK</sequence>
<dbReference type="Proteomes" id="UP000823405">
    <property type="component" value="Unassembled WGS sequence"/>
</dbReference>
<proteinExistence type="predicted"/>
<dbReference type="EMBL" id="JAAAIN010004025">
    <property type="protein sequence ID" value="KAG0283045.1"/>
    <property type="molecule type" value="Genomic_DNA"/>
</dbReference>
<evidence type="ECO:0000256" key="1">
    <source>
        <dbReference type="SAM" id="MobiDB-lite"/>
    </source>
</evidence>
<name>A0A9P6QLN1_9FUNG</name>
<keyword evidence="3" id="KW-1185">Reference proteome</keyword>
<accession>A0A9P6QLN1</accession>
<organism evidence="2 3">
    <name type="scientific">Linnemannia gamsii</name>
    <dbReference type="NCBI Taxonomy" id="64522"/>
    <lineage>
        <taxon>Eukaryota</taxon>
        <taxon>Fungi</taxon>
        <taxon>Fungi incertae sedis</taxon>
        <taxon>Mucoromycota</taxon>
        <taxon>Mortierellomycotina</taxon>
        <taxon>Mortierellomycetes</taxon>
        <taxon>Mortierellales</taxon>
        <taxon>Mortierellaceae</taxon>
        <taxon>Linnemannia</taxon>
    </lineage>
</organism>
<gene>
    <name evidence="2" type="ORF">BGZ97_008728</name>
</gene>
<protein>
    <submittedName>
        <fullName evidence="2">Uncharacterized protein</fullName>
    </submittedName>
</protein>
<evidence type="ECO:0000313" key="3">
    <source>
        <dbReference type="Proteomes" id="UP000823405"/>
    </source>
</evidence>
<feature type="region of interest" description="Disordered" evidence="1">
    <location>
        <begin position="1"/>
        <end position="25"/>
    </location>
</feature>
<dbReference type="AlphaFoldDB" id="A0A9P6QLN1"/>
<feature type="non-terminal residue" evidence="2">
    <location>
        <position position="66"/>
    </location>
</feature>
<reference evidence="2" key="1">
    <citation type="journal article" date="2020" name="Fungal Divers.">
        <title>Resolving the Mortierellaceae phylogeny through synthesis of multi-gene phylogenetics and phylogenomics.</title>
        <authorList>
            <person name="Vandepol N."/>
            <person name="Liber J."/>
            <person name="Desiro A."/>
            <person name="Na H."/>
            <person name="Kennedy M."/>
            <person name="Barry K."/>
            <person name="Grigoriev I.V."/>
            <person name="Miller A.N."/>
            <person name="O'Donnell K."/>
            <person name="Stajich J.E."/>
            <person name="Bonito G."/>
        </authorList>
    </citation>
    <scope>NUCLEOTIDE SEQUENCE</scope>
    <source>
        <strain evidence="2">NVP60</strain>
    </source>
</reference>
<feature type="compositionally biased region" description="Low complexity" evidence="1">
    <location>
        <begin position="1"/>
        <end position="16"/>
    </location>
</feature>